<protein>
    <submittedName>
        <fullName evidence="6">ATP-binding protein</fullName>
    </submittedName>
</protein>
<feature type="domain" description="AAA+ ATPase" evidence="5">
    <location>
        <begin position="377"/>
        <end position="515"/>
    </location>
</feature>
<dbReference type="Gene3D" id="3.40.50.300">
    <property type="entry name" value="P-loop containing nucleotide triphosphate hydrolases"/>
    <property type="match status" value="1"/>
</dbReference>
<feature type="region of interest" description="Disordered" evidence="4">
    <location>
        <begin position="276"/>
        <end position="295"/>
    </location>
</feature>
<dbReference type="Pfam" id="PF00004">
    <property type="entry name" value="AAA"/>
    <property type="match status" value="1"/>
</dbReference>
<name>A0ABV7S7K3_9RHOB</name>
<dbReference type="EMBL" id="JBHRXE010000060">
    <property type="protein sequence ID" value="MFC3571435.1"/>
    <property type="molecule type" value="Genomic_DNA"/>
</dbReference>
<dbReference type="CDD" id="cd19481">
    <property type="entry name" value="RecA-like_protease"/>
    <property type="match status" value="1"/>
</dbReference>
<evidence type="ECO:0000259" key="5">
    <source>
        <dbReference type="SMART" id="SM00382"/>
    </source>
</evidence>
<dbReference type="Proteomes" id="UP001595596">
    <property type="component" value="Unassembled WGS sequence"/>
</dbReference>
<evidence type="ECO:0000256" key="1">
    <source>
        <dbReference type="ARBA" id="ARBA00006914"/>
    </source>
</evidence>
<dbReference type="InterPro" id="IPR003959">
    <property type="entry name" value="ATPase_AAA_core"/>
</dbReference>
<dbReference type="InterPro" id="IPR003593">
    <property type="entry name" value="AAA+_ATPase"/>
</dbReference>
<keyword evidence="3 6" id="KW-0067">ATP-binding</keyword>
<keyword evidence="2" id="KW-0547">Nucleotide-binding</keyword>
<organism evidence="6 7">
    <name type="scientific">Paracoccus simplex</name>
    <dbReference type="NCBI Taxonomy" id="2086346"/>
    <lineage>
        <taxon>Bacteria</taxon>
        <taxon>Pseudomonadati</taxon>
        <taxon>Pseudomonadota</taxon>
        <taxon>Alphaproteobacteria</taxon>
        <taxon>Rhodobacterales</taxon>
        <taxon>Paracoccaceae</taxon>
        <taxon>Paracoccus</taxon>
    </lineage>
</organism>
<sequence>MTRHQAISAAARQARALELAGRHAMALLERGPGLPLLPQLEDLSALGPVALLQIARRFGLSALDLDLFCLIAAPELGIEPAAALAAHPLARHGRATPALCGMVLGAEAGPALSATALLRQGALVEALPGHGFAQRVLAVPEAVALALIGAPVPDPALAPALSPCMAAPHPQAGALAEALLKARAQNPAPILHLATADPVEAGALAAEAVAGLGLRLAALEPRLLPQDLDPARAAQLLNRDVVLTETAMLIPATPEGCLIADRLLGPCLLWGLSPQPTQRPRASLAPVRSAPLPGSEMADAQASHATGLVPDLPALIRARAAQGLEGLAQRIAPQARWDDLVLPPAQLQQLRQLAACRRHGPRVLDDWGFRAKSARGLGLTALFSGPSGTGKTMAAEILARELCEDGGALALYRVDLAALTSKYIGETQKNIGRIFDAAEDAGAVLLFDEGEAIFARRSPEVKDSHDRHANSETSYLLQRLESYAGIAIVTTNLRAAVDDAFLRRFRAVIDFPFPDAAQRALIWQAVLPEALPRDAIDFDALARLAVTGGFIRSIALTAAWLAAESGGRLGMAHLERAARQEYMKLGKPLSEAELRGFR</sequence>
<comment type="similarity">
    <text evidence="1">Belongs to the AAA ATPase family.</text>
</comment>
<evidence type="ECO:0000256" key="3">
    <source>
        <dbReference type="ARBA" id="ARBA00022840"/>
    </source>
</evidence>
<evidence type="ECO:0000256" key="2">
    <source>
        <dbReference type="ARBA" id="ARBA00022741"/>
    </source>
</evidence>
<dbReference type="RefSeq" id="WP_379033296.1">
    <property type="nucleotide sequence ID" value="NZ_JBHRXE010000060.1"/>
</dbReference>
<keyword evidence="7" id="KW-1185">Reference proteome</keyword>
<gene>
    <name evidence="6" type="ORF">ACFOMP_18435</name>
</gene>
<dbReference type="PANTHER" id="PTHR23073">
    <property type="entry name" value="26S PROTEASOME REGULATORY SUBUNIT"/>
    <property type="match status" value="1"/>
</dbReference>
<accession>A0ABV7S7K3</accession>
<dbReference type="GO" id="GO:0005524">
    <property type="term" value="F:ATP binding"/>
    <property type="evidence" value="ECO:0007669"/>
    <property type="project" value="UniProtKB-KW"/>
</dbReference>
<proteinExistence type="inferred from homology"/>
<evidence type="ECO:0000313" key="6">
    <source>
        <dbReference type="EMBL" id="MFC3571435.1"/>
    </source>
</evidence>
<dbReference type="InterPro" id="IPR050221">
    <property type="entry name" value="26S_Proteasome_ATPase"/>
</dbReference>
<comment type="caution">
    <text evidence="6">The sequence shown here is derived from an EMBL/GenBank/DDBJ whole genome shotgun (WGS) entry which is preliminary data.</text>
</comment>
<evidence type="ECO:0000313" key="7">
    <source>
        <dbReference type="Proteomes" id="UP001595596"/>
    </source>
</evidence>
<reference evidence="7" key="1">
    <citation type="journal article" date="2019" name="Int. J. Syst. Evol. Microbiol.">
        <title>The Global Catalogue of Microorganisms (GCM) 10K type strain sequencing project: providing services to taxonomists for standard genome sequencing and annotation.</title>
        <authorList>
            <consortium name="The Broad Institute Genomics Platform"/>
            <consortium name="The Broad Institute Genome Sequencing Center for Infectious Disease"/>
            <person name="Wu L."/>
            <person name="Ma J."/>
        </authorList>
    </citation>
    <scope>NUCLEOTIDE SEQUENCE [LARGE SCALE GENOMIC DNA]</scope>
    <source>
        <strain evidence="7">VKM B-3226</strain>
    </source>
</reference>
<dbReference type="InterPro" id="IPR027417">
    <property type="entry name" value="P-loop_NTPase"/>
</dbReference>
<dbReference type="SMART" id="SM00382">
    <property type="entry name" value="AAA"/>
    <property type="match status" value="1"/>
</dbReference>
<evidence type="ECO:0000256" key="4">
    <source>
        <dbReference type="SAM" id="MobiDB-lite"/>
    </source>
</evidence>
<dbReference type="SUPFAM" id="SSF52540">
    <property type="entry name" value="P-loop containing nucleoside triphosphate hydrolases"/>
    <property type="match status" value="1"/>
</dbReference>